<organism evidence="3 4">
    <name type="scientific">Endocarpon pusillum (strain Z07020 / HMAS-L-300199)</name>
    <name type="common">Lichen-forming fungus</name>
    <dbReference type="NCBI Taxonomy" id="1263415"/>
    <lineage>
        <taxon>Eukaryota</taxon>
        <taxon>Fungi</taxon>
        <taxon>Dikarya</taxon>
        <taxon>Ascomycota</taxon>
        <taxon>Pezizomycotina</taxon>
        <taxon>Eurotiomycetes</taxon>
        <taxon>Chaetothyriomycetidae</taxon>
        <taxon>Verrucariales</taxon>
        <taxon>Verrucariaceae</taxon>
        <taxon>Endocarpon</taxon>
    </lineage>
</organism>
<dbReference type="HOGENOM" id="CLU_915360_0_0_1"/>
<dbReference type="AlphaFoldDB" id="U1HUA0"/>
<feature type="transmembrane region" description="Helical" evidence="2">
    <location>
        <begin position="74"/>
        <end position="101"/>
    </location>
</feature>
<feature type="compositionally biased region" description="Basic and acidic residues" evidence="1">
    <location>
        <begin position="247"/>
        <end position="269"/>
    </location>
</feature>
<sequence>MAHTLLTLLTTLLFTTIIYLLLSTLQIYVPFPPSSFTANTTYVSHNPYLPTAGNSNPEYLFKIGNLHIYGIRSLFIAVVVGVSFLSAMGVLYAIVALKVGVVRWDGSERWRGGGGTKRRGWEEWRTDYSSPPPARYNCQSRVRKPTRTVRDSGMQGQTRRAVSFRWRRTSGKHLPLRGREALMEHANTAQPSSELRRVASAGTLSGSISRYEIPSYYLAEPKRQSEAPLGTTSADWRSSGIPSYYFTERDEDGRSVHGERERPGSETRKLKVLVVEAEGSMPDHLPEPLSKGGNGVDKSECVGR</sequence>
<dbReference type="EMBL" id="KE721025">
    <property type="protein sequence ID" value="ERF72874.1"/>
    <property type="molecule type" value="Genomic_DNA"/>
</dbReference>
<evidence type="ECO:0000313" key="3">
    <source>
        <dbReference type="EMBL" id="ERF72874.1"/>
    </source>
</evidence>
<keyword evidence="2" id="KW-0472">Membrane</keyword>
<name>U1HUA0_ENDPU</name>
<gene>
    <name evidence="3" type="ORF">EPUS_08487</name>
</gene>
<dbReference type="RefSeq" id="XP_007801483.1">
    <property type="nucleotide sequence ID" value="XM_007803292.1"/>
</dbReference>
<dbReference type="OrthoDB" id="10337415at2759"/>
<evidence type="ECO:0000256" key="2">
    <source>
        <dbReference type="SAM" id="Phobius"/>
    </source>
</evidence>
<evidence type="ECO:0000256" key="1">
    <source>
        <dbReference type="SAM" id="MobiDB-lite"/>
    </source>
</evidence>
<evidence type="ECO:0000313" key="4">
    <source>
        <dbReference type="Proteomes" id="UP000019373"/>
    </source>
</evidence>
<feature type="region of interest" description="Disordered" evidence="1">
    <location>
        <begin position="247"/>
        <end position="304"/>
    </location>
</feature>
<dbReference type="GeneID" id="19243336"/>
<keyword evidence="2" id="KW-1133">Transmembrane helix</keyword>
<keyword evidence="2" id="KW-0812">Transmembrane</keyword>
<proteinExistence type="predicted"/>
<protein>
    <submittedName>
        <fullName evidence="3">Uncharacterized protein</fullName>
    </submittedName>
</protein>
<reference evidence="4" key="1">
    <citation type="journal article" date="2014" name="BMC Genomics">
        <title>Genome characteristics reveal the impact of lichenization on lichen-forming fungus Endocarpon pusillum Hedwig (Verrucariales, Ascomycota).</title>
        <authorList>
            <person name="Wang Y.-Y."/>
            <person name="Liu B."/>
            <person name="Zhang X.-Y."/>
            <person name="Zhou Q.-M."/>
            <person name="Zhang T."/>
            <person name="Li H."/>
            <person name="Yu Y.-F."/>
            <person name="Zhang X.-L."/>
            <person name="Hao X.-Y."/>
            <person name="Wang M."/>
            <person name="Wang L."/>
            <person name="Wei J.-C."/>
        </authorList>
    </citation>
    <scope>NUCLEOTIDE SEQUENCE [LARGE SCALE GENOMIC DNA]</scope>
    <source>
        <strain evidence="4">Z07020 / HMAS-L-300199</strain>
    </source>
</reference>
<accession>U1HUA0</accession>
<dbReference type="Proteomes" id="UP000019373">
    <property type="component" value="Unassembled WGS sequence"/>
</dbReference>
<keyword evidence="4" id="KW-1185">Reference proteome</keyword>